<name>A0AAN9PXM9_CANGL</name>
<evidence type="ECO:0000313" key="1">
    <source>
        <dbReference type="EMBL" id="KAK7314102.1"/>
    </source>
</evidence>
<dbReference type="Proteomes" id="UP001367508">
    <property type="component" value="Unassembled WGS sequence"/>
</dbReference>
<protein>
    <submittedName>
        <fullName evidence="1">Uncharacterized protein</fullName>
    </submittedName>
</protein>
<keyword evidence="2" id="KW-1185">Reference proteome</keyword>
<comment type="caution">
    <text evidence="1">The sequence shown here is derived from an EMBL/GenBank/DDBJ whole genome shotgun (WGS) entry which is preliminary data.</text>
</comment>
<sequence length="114" mass="12859">MVMSALPINDAFDEIRLTYKYLMQCSVLSLNPQSSSLLWFAVTRFASDQVLAPPPSSSHISFNRKVWPRTGIKLIGSALIRDQLRKHPHMFRTSCRKVGPALEEGQSIAPSLFR</sequence>
<evidence type="ECO:0000313" key="2">
    <source>
        <dbReference type="Proteomes" id="UP001367508"/>
    </source>
</evidence>
<dbReference type="AlphaFoldDB" id="A0AAN9PXM9"/>
<accession>A0AAN9PXM9</accession>
<organism evidence="1 2">
    <name type="scientific">Canavalia gladiata</name>
    <name type="common">Sword bean</name>
    <name type="synonym">Dolichos gladiatus</name>
    <dbReference type="NCBI Taxonomy" id="3824"/>
    <lineage>
        <taxon>Eukaryota</taxon>
        <taxon>Viridiplantae</taxon>
        <taxon>Streptophyta</taxon>
        <taxon>Embryophyta</taxon>
        <taxon>Tracheophyta</taxon>
        <taxon>Spermatophyta</taxon>
        <taxon>Magnoliopsida</taxon>
        <taxon>eudicotyledons</taxon>
        <taxon>Gunneridae</taxon>
        <taxon>Pentapetalae</taxon>
        <taxon>rosids</taxon>
        <taxon>fabids</taxon>
        <taxon>Fabales</taxon>
        <taxon>Fabaceae</taxon>
        <taxon>Papilionoideae</taxon>
        <taxon>50 kb inversion clade</taxon>
        <taxon>NPAAA clade</taxon>
        <taxon>indigoferoid/millettioid clade</taxon>
        <taxon>Phaseoleae</taxon>
        <taxon>Canavalia</taxon>
    </lineage>
</organism>
<proteinExistence type="predicted"/>
<dbReference type="EMBL" id="JAYMYQ010000009">
    <property type="protein sequence ID" value="KAK7314102.1"/>
    <property type="molecule type" value="Genomic_DNA"/>
</dbReference>
<reference evidence="1 2" key="1">
    <citation type="submission" date="2024-01" db="EMBL/GenBank/DDBJ databases">
        <title>The genomes of 5 underutilized Papilionoideae crops provide insights into root nodulation and disease resistanc.</title>
        <authorList>
            <person name="Jiang F."/>
        </authorList>
    </citation>
    <scope>NUCLEOTIDE SEQUENCE [LARGE SCALE GENOMIC DNA]</scope>
    <source>
        <strain evidence="1">LVBAO_FW01</strain>
        <tissue evidence="1">Leaves</tissue>
    </source>
</reference>
<gene>
    <name evidence="1" type="ORF">VNO77_39312</name>
</gene>